<feature type="region of interest" description="Disordered" evidence="17">
    <location>
        <begin position="754"/>
        <end position="825"/>
    </location>
</feature>
<feature type="compositionally biased region" description="Low complexity" evidence="17">
    <location>
        <begin position="920"/>
        <end position="929"/>
    </location>
</feature>
<evidence type="ECO:0000256" key="10">
    <source>
        <dbReference type="ARBA" id="ARBA00022853"/>
    </source>
</evidence>
<evidence type="ECO:0000256" key="5">
    <source>
        <dbReference type="ARBA" id="ARBA00022454"/>
    </source>
</evidence>
<dbReference type="PRINTS" id="PR01415">
    <property type="entry name" value="ANKYRIN"/>
</dbReference>
<evidence type="ECO:0000313" key="18">
    <source>
        <dbReference type="Ensembl" id="ENSEBUP00000016910.1"/>
    </source>
</evidence>
<evidence type="ECO:0000256" key="16">
    <source>
        <dbReference type="PROSITE-ProRule" id="PRU00023"/>
    </source>
</evidence>
<evidence type="ECO:0000256" key="15">
    <source>
        <dbReference type="ARBA" id="ARBA00033240"/>
    </source>
</evidence>
<evidence type="ECO:0000256" key="12">
    <source>
        <dbReference type="ARBA" id="ARBA00023204"/>
    </source>
</evidence>
<feature type="repeat" description="ANK" evidence="16">
    <location>
        <begin position="573"/>
        <end position="605"/>
    </location>
</feature>
<dbReference type="Gene3D" id="3.10.20.90">
    <property type="entry name" value="Phosphatidylinositol 3-kinase Catalytic Subunit, Chain A, domain 1"/>
    <property type="match status" value="1"/>
</dbReference>
<keyword evidence="13" id="KW-0539">Nucleus</keyword>
<keyword evidence="8" id="KW-0227">DNA damage</keyword>
<dbReference type="Gene3D" id="1.25.40.20">
    <property type="entry name" value="Ankyrin repeat-containing domain"/>
    <property type="match status" value="1"/>
</dbReference>
<dbReference type="InterPro" id="IPR036770">
    <property type="entry name" value="Ankyrin_rpt-contain_sf"/>
</dbReference>
<comment type="similarity">
    <text evidence="3">Belongs to the Tonsoku family.</text>
</comment>
<keyword evidence="7" id="KW-0677">Repeat</keyword>
<feature type="region of interest" description="Disordered" evidence="17">
    <location>
        <begin position="702"/>
        <end position="724"/>
    </location>
</feature>
<keyword evidence="10" id="KW-0156">Chromatin regulator</keyword>
<dbReference type="GO" id="GO:0006325">
    <property type="term" value="P:chromatin organization"/>
    <property type="evidence" value="ECO:0007669"/>
    <property type="project" value="UniProtKB-KW"/>
</dbReference>
<name>A0A8C4QKL7_EPTBU</name>
<dbReference type="SUPFAM" id="SSF52047">
    <property type="entry name" value="RNI-like"/>
    <property type="match status" value="1"/>
</dbReference>
<dbReference type="Pfam" id="PF13516">
    <property type="entry name" value="LRR_6"/>
    <property type="match status" value="1"/>
</dbReference>
<dbReference type="SMART" id="SM00028">
    <property type="entry name" value="TPR"/>
    <property type="match status" value="6"/>
</dbReference>
<dbReference type="Gene3D" id="3.80.10.10">
    <property type="entry name" value="Ribonuclease Inhibitor"/>
    <property type="match status" value="2"/>
</dbReference>
<evidence type="ECO:0000256" key="14">
    <source>
        <dbReference type="ARBA" id="ARBA00030801"/>
    </source>
</evidence>
<evidence type="ECO:0000256" key="6">
    <source>
        <dbReference type="ARBA" id="ARBA00022614"/>
    </source>
</evidence>
<dbReference type="GO" id="GO:0043596">
    <property type="term" value="C:nuclear replication fork"/>
    <property type="evidence" value="ECO:0007669"/>
    <property type="project" value="TreeGrafter"/>
</dbReference>
<evidence type="ECO:0000256" key="17">
    <source>
        <dbReference type="SAM" id="MobiDB-lite"/>
    </source>
</evidence>
<evidence type="ECO:0000256" key="9">
    <source>
        <dbReference type="ARBA" id="ARBA00022803"/>
    </source>
</evidence>
<protein>
    <recommendedName>
        <fullName evidence="4">Tonsoku-like protein</fullName>
    </recommendedName>
    <alternativeName>
        <fullName evidence="15">NF-kappa-B inhibitor-like protein 2</fullName>
    </alternativeName>
    <alternativeName>
        <fullName evidence="14">Nuclear factor of kappa light polypeptide gene enhancer in B-cells inhibitor-like 2</fullName>
    </alternativeName>
</protein>
<feature type="repeat" description="ANK" evidence="16">
    <location>
        <begin position="540"/>
        <end position="572"/>
    </location>
</feature>
<dbReference type="PROSITE" id="PS51450">
    <property type="entry name" value="LRR"/>
    <property type="match status" value="1"/>
</dbReference>
<dbReference type="PROSITE" id="PS50088">
    <property type="entry name" value="ANK_REPEAT"/>
    <property type="match status" value="3"/>
</dbReference>
<comment type="subcellular location">
    <subcellularLocation>
        <location evidence="2">Chromosome</location>
    </subcellularLocation>
    <subcellularLocation>
        <location evidence="1">Nucleus</location>
    </subcellularLocation>
</comment>
<reference evidence="18" key="1">
    <citation type="submission" date="2025-08" db="UniProtKB">
        <authorList>
            <consortium name="Ensembl"/>
        </authorList>
    </citation>
    <scope>IDENTIFICATION</scope>
</reference>
<keyword evidence="11 16" id="KW-0040">ANK repeat</keyword>
<reference evidence="18" key="2">
    <citation type="submission" date="2025-09" db="UniProtKB">
        <authorList>
            <consortium name="Ensembl"/>
        </authorList>
    </citation>
    <scope>IDENTIFICATION</scope>
</reference>
<evidence type="ECO:0000256" key="1">
    <source>
        <dbReference type="ARBA" id="ARBA00004123"/>
    </source>
</evidence>
<keyword evidence="6" id="KW-0433">Leucine-rich repeat</keyword>
<dbReference type="PANTHER" id="PTHR46358">
    <property type="entry name" value="TONSOKU-LIKE PROTEIN"/>
    <property type="match status" value="1"/>
</dbReference>
<evidence type="ECO:0000256" key="4">
    <source>
        <dbReference type="ARBA" id="ARBA00017829"/>
    </source>
</evidence>
<feature type="compositionally biased region" description="Basic and acidic residues" evidence="17">
    <location>
        <begin position="778"/>
        <end position="788"/>
    </location>
</feature>
<dbReference type="Pfam" id="PF12796">
    <property type="entry name" value="Ank_2"/>
    <property type="match status" value="1"/>
</dbReference>
<dbReference type="InterPro" id="IPR001611">
    <property type="entry name" value="Leu-rich_rpt"/>
</dbReference>
<feature type="compositionally biased region" description="Polar residues" evidence="17">
    <location>
        <begin position="807"/>
        <end position="825"/>
    </location>
</feature>
<feature type="repeat" description="ANK" evidence="16">
    <location>
        <begin position="609"/>
        <end position="641"/>
    </location>
</feature>
<keyword evidence="12" id="KW-0234">DNA repair</keyword>
<dbReference type="InterPro" id="IPR002110">
    <property type="entry name" value="Ankyrin_rpt"/>
</dbReference>
<proteinExistence type="inferred from homology"/>
<keyword evidence="5" id="KW-0158">Chromosome</keyword>
<evidence type="ECO:0000256" key="13">
    <source>
        <dbReference type="ARBA" id="ARBA00023242"/>
    </source>
</evidence>
<evidence type="ECO:0000256" key="2">
    <source>
        <dbReference type="ARBA" id="ARBA00004286"/>
    </source>
</evidence>
<sequence>MASRGETKLIAALRKHKIKAQKTGNLKEEAATCNQLGELLSKHERHEEATEEHRQELRLSEALGDVLGGAVASRKVGECYAALGNYSEALSHQHRHLELARSVGNEVEEQRAWATIGRTHIFRHEAEADQGSNEGGGDSQKHLGVDALIQAEEAFLESMKVLDQHLEGSLPEKETAEMRSRLFLNLGLVYELRGATEQCAYYLRQSIFISEQHSLLEDLYRGNLTLGGYHFRCGDARSAVRRLEAAGDAAQRLGETTMQAESQAALGQVFLSIGDFSAAKRALRAARRLGLPFEAERDRVLQHLREASRGQKLESRLSALDDNAHEECLSVCERLGDLCSKAGCYKLAMRYYTQQLSAAESLGRPLPEVAVIYGSLGATALDLSQPGDAEKHFLREMELRAGTAKQDCHSWLNVAQAREDAQSAWPKVKSAYHSALECAQHFGKLRLQRHTLRLWAESEEHNKRPDTERETTAQRLANLKEEGSLDGEESSSEGEDKSGNPSDFDSDLDASDSNSDDHEEYDGVLSAKRKINKWNRRNEKGETVLHRACIEGNEHLVSMLLEQGHPPNPRDYCGWTPIHEACNHGHLEIVRVLLDCGACVNDPGGPLCEGVTPLHDAISAGNHDVAELLLQKGADPLLQNAKGETSLTVLKKWCHEYGTHLDDETRISSNNLAHKLRNAMIEVDPMIKRDVTAEADNIFETRGVPSSHSRPACRNTSRGRPTDHIRARVKQANRSLPGIRPLPTSRSPALSVSYHHFGKRSLERNGKTQRRRSTQAESECRRSEHHPYLLDGPQQTFRPSSGDVEVTNASSFHSHAQNSLNNDQEVPTISETTQPALILVEDYVVDDWLVDDIGDMARAAKRARTDSTSPPPPTRTRSHRTIQQRLPVARKIVGRTHTWQDESISLPIPLEDSSPSSQHPTAASACAAPSAPPMRIRVKVQENVFLIPVRSSEQEEATVEWLCSQAAERYYRATGLLPDIRLAQDGAQLAPHDRIADVLQSNEEVLAEVMNWDLPPLPQRYSKACQCLAVAEHPFILRVFNSLQSTPSGIAPGLAYLSAQLNGLGLPGPALVPAIRSLKLQAGLREVLLSGNRLGDGQASELGSLLAAVPGLVRLDVAGNALTSIGLVAIFEGVSTERMQTLEELNLSLNPLGETAGPALASLMQHCTALRQLGLQACGLSANTVRSFQAALQGAKNLCLLNLSHNPLGDGGLSSLTSGLRHDQLSHLKLAGITSGTRMGQNDPLAVNPLAVLCKAGCMLKDLDLSANCLHDGSLAELSRLLVCCNSLQRLDLSANPGVTRIGLEELLTALHSHHIPLHFLNVSGCQIEGPLTSIIDLLKCMSHLSDLRLCSSTLATEDRRELIKGWEERGGTMSSLSSKMSKTLILTASKNETM</sequence>
<feature type="region of interest" description="Disordered" evidence="17">
    <location>
        <begin position="860"/>
        <end position="880"/>
    </location>
</feature>
<feature type="region of interest" description="Disordered" evidence="17">
    <location>
        <begin position="730"/>
        <end position="749"/>
    </location>
</feature>
<evidence type="ECO:0000313" key="19">
    <source>
        <dbReference type="Proteomes" id="UP000694388"/>
    </source>
</evidence>
<keyword evidence="9" id="KW-0802">TPR repeat</keyword>
<dbReference type="SUPFAM" id="SSF48403">
    <property type="entry name" value="Ankyrin repeat"/>
    <property type="match status" value="1"/>
</dbReference>
<dbReference type="Gene3D" id="1.25.40.10">
    <property type="entry name" value="Tetratricopeptide repeat domain"/>
    <property type="match status" value="2"/>
</dbReference>
<feature type="region of interest" description="Disordered" evidence="17">
    <location>
        <begin position="477"/>
        <end position="524"/>
    </location>
</feature>
<accession>A0A8C4QKL7</accession>
<dbReference type="InterPro" id="IPR019734">
    <property type="entry name" value="TPR_rpt"/>
</dbReference>
<evidence type="ECO:0000256" key="8">
    <source>
        <dbReference type="ARBA" id="ARBA00022763"/>
    </source>
</evidence>
<dbReference type="InterPro" id="IPR011990">
    <property type="entry name" value="TPR-like_helical_dom_sf"/>
</dbReference>
<dbReference type="InterPro" id="IPR032675">
    <property type="entry name" value="LRR_dom_sf"/>
</dbReference>
<dbReference type="InterPro" id="IPR052311">
    <property type="entry name" value="MMS22L-TONSL_complex_comp"/>
</dbReference>
<dbReference type="SUPFAM" id="SSF48452">
    <property type="entry name" value="TPR-like"/>
    <property type="match status" value="3"/>
</dbReference>
<feature type="compositionally biased region" description="Polar residues" evidence="17">
    <location>
        <begin position="704"/>
        <end position="719"/>
    </location>
</feature>
<dbReference type="SMART" id="SM00368">
    <property type="entry name" value="LRR_RI"/>
    <property type="match status" value="7"/>
</dbReference>
<dbReference type="SMART" id="SM00248">
    <property type="entry name" value="ANK"/>
    <property type="match status" value="3"/>
</dbReference>
<feature type="compositionally biased region" description="Acidic residues" evidence="17">
    <location>
        <begin position="484"/>
        <end position="493"/>
    </location>
</feature>
<dbReference type="GO" id="GO:0031297">
    <property type="term" value="P:replication fork processing"/>
    <property type="evidence" value="ECO:0007669"/>
    <property type="project" value="TreeGrafter"/>
</dbReference>
<dbReference type="PROSITE" id="PS50297">
    <property type="entry name" value="ANK_REP_REGION"/>
    <property type="match status" value="3"/>
</dbReference>
<dbReference type="GO" id="GO:0000724">
    <property type="term" value="P:double-strand break repair via homologous recombination"/>
    <property type="evidence" value="ECO:0007669"/>
    <property type="project" value="TreeGrafter"/>
</dbReference>
<evidence type="ECO:0000256" key="11">
    <source>
        <dbReference type="ARBA" id="ARBA00023043"/>
    </source>
</evidence>
<dbReference type="PANTHER" id="PTHR46358:SF1">
    <property type="entry name" value="TONSOKU-LIKE PROTEIN"/>
    <property type="match status" value="1"/>
</dbReference>
<evidence type="ECO:0000256" key="7">
    <source>
        <dbReference type="ARBA" id="ARBA00022737"/>
    </source>
</evidence>
<keyword evidence="19" id="KW-1185">Reference proteome</keyword>
<dbReference type="GeneTree" id="ENSGT00940000160188"/>
<organism evidence="18 19">
    <name type="scientific">Eptatretus burgeri</name>
    <name type="common">Inshore hagfish</name>
    <dbReference type="NCBI Taxonomy" id="7764"/>
    <lineage>
        <taxon>Eukaryota</taxon>
        <taxon>Metazoa</taxon>
        <taxon>Chordata</taxon>
        <taxon>Craniata</taxon>
        <taxon>Vertebrata</taxon>
        <taxon>Cyclostomata</taxon>
        <taxon>Myxini</taxon>
        <taxon>Myxiniformes</taxon>
        <taxon>Myxinidae</taxon>
        <taxon>Eptatretinae</taxon>
        <taxon>Eptatretus</taxon>
    </lineage>
</organism>
<feature type="region of interest" description="Disordered" evidence="17">
    <location>
        <begin position="908"/>
        <end position="930"/>
    </location>
</feature>
<dbReference type="Proteomes" id="UP000694388">
    <property type="component" value="Unplaced"/>
</dbReference>
<dbReference type="Ensembl" id="ENSEBUT00000017486.1">
    <property type="protein sequence ID" value="ENSEBUP00000016910.1"/>
    <property type="gene ID" value="ENSEBUG00000010595.1"/>
</dbReference>
<evidence type="ECO:0000256" key="3">
    <source>
        <dbReference type="ARBA" id="ARBA00010999"/>
    </source>
</evidence>